<dbReference type="EMBL" id="JARK01001508">
    <property type="protein sequence ID" value="EYB94423.1"/>
    <property type="molecule type" value="Genomic_DNA"/>
</dbReference>
<evidence type="ECO:0000313" key="1">
    <source>
        <dbReference type="EMBL" id="EYB94423.1"/>
    </source>
</evidence>
<sequence length="302" mass="33961">MMTLNAQTIALQLLSQTRQWTGNKEDPSLLDFDTLAIDQIIKQNYDRGPVKITRNATDRVTSILTWETNKLVDAVLMMELSLPHIAVQSGVNGKSVDGKQRRQPQFRFLYLSHASFLIHSIIDNNNTNEYECEKMSGKTQTKRKKIARKFFDPTGGTRRHVEYARFVHENGKKSTPFSSAAGVMIVQTVRGISKALMAATASGRERTVEGVANAILRMLLLEKGAGDAVEAIDAYVDQRDGRSHCSPKMNERLKLSFNYVCDSLAHRKPKRTVMAAERRSQAPHVTMALSQQYDDYNYASGF</sequence>
<evidence type="ECO:0000313" key="2">
    <source>
        <dbReference type="Proteomes" id="UP000024635"/>
    </source>
</evidence>
<organism evidence="1 2">
    <name type="scientific">Ancylostoma ceylanicum</name>
    <dbReference type="NCBI Taxonomy" id="53326"/>
    <lineage>
        <taxon>Eukaryota</taxon>
        <taxon>Metazoa</taxon>
        <taxon>Ecdysozoa</taxon>
        <taxon>Nematoda</taxon>
        <taxon>Chromadorea</taxon>
        <taxon>Rhabditida</taxon>
        <taxon>Rhabditina</taxon>
        <taxon>Rhabditomorpha</taxon>
        <taxon>Strongyloidea</taxon>
        <taxon>Ancylostomatidae</taxon>
        <taxon>Ancylostomatinae</taxon>
        <taxon>Ancylostoma</taxon>
    </lineage>
</organism>
<name>A0A016SUL3_9BILA</name>
<comment type="caution">
    <text evidence="1">The sequence shown here is derived from an EMBL/GenBank/DDBJ whole genome shotgun (WGS) entry which is preliminary data.</text>
</comment>
<dbReference type="OrthoDB" id="5872679at2759"/>
<dbReference type="Proteomes" id="UP000024635">
    <property type="component" value="Unassembled WGS sequence"/>
</dbReference>
<gene>
    <name evidence="1" type="primary">Acey_s0172.g383</name>
    <name evidence="1" type="ORF">Y032_0172g383</name>
</gene>
<reference evidence="2" key="1">
    <citation type="journal article" date="2015" name="Nat. Genet.">
        <title>The genome and transcriptome of the zoonotic hookworm Ancylostoma ceylanicum identify infection-specific gene families.</title>
        <authorList>
            <person name="Schwarz E.M."/>
            <person name="Hu Y."/>
            <person name="Antoshechkin I."/>
            <person name="Miller M.M."/>
            <person name="Sternberg P.W."/>
            <person name="Aroian R.V."/>
        </authorList>
    </citation>
    <scope>NUCLEOTIDE SEQUENCE</scope>
    <source>
        <strain evidence="2">HY135</strain>
    </source>
</reference>
<dbReference type="AlphaFoldDB" id="A0A016SUL3"/>
<keyword evidence="2" id="KW-1185">Reference proteome</keyword>
<protein>
    <submittedName>
        <fullName evidence="1">Uncharacterized protein</fullName>
    </submittedName>
</protein>
<proteinExistence type="predicted"/>
<accession>A0A016SUL3</accession>